<comment type="caution">
    <text evidence="2">The sequence shown here is derived from an EMBL/GenBank/DDBJ whole genome shotgun (WGS) entry which is preliminary data.</text>
</comment>
<sequence length="120" mass="13760">MIMNWFVFCCITSCLLALHSAVVSHLKLLRPFLIKIKEPYCFRFQTADVSLHVVMNGCQPLCELSVGFCRCWLLCSSVSDFPLASSLHNMLRSRPVSPYFIRCQFLDRLTDKLVGFMCSL</sequence>
<keyword evidence="3" id="KW-1185">Reference proteome</keyword>
<dbReference type="EMBL" id="JTDE01003346">
    <property type="protein sequence ID" value="KAF7256160.1"/>
    <property type="molecule type" value="Genomic_DNA"/>
</dbReference>
<keyword evidence="1" id="KW-0732">Signal</keyword>
<evidence type="ECO:0000313" key="3">
    <source>
        <dbReference type="Proteomes" id="UP000822476"/>
    </source>
</evidence>
<reference evidence="2" key="1">
    <citation type="submission" date="2019-07" db="EMBL/GenBank/DDBJ databases">
        <title>Annotation for the trematode Paragonimus miyazaki's.</title>
        <authorList>
            <person name="Choi Y.-J."/>
        </authorList>
    </citation>
    <scope>NUCLEOTIDE SEQUENCE</scope>
    <source>
        <strain evidence="2">Japan</strain>
    </source>
</reference>
<dbReference type="Proteomes" id="UP000822476">
    <property type="component" value="Unassembled WGS sequence"/>
</dbReference>
<protein>
    <recommendedName>
        <fullName evidence="4">Secreted protein</fullName>
    </recommendedName>
</protein>
<evidence type="ECO:0000256" key="1">
    <source>
        <dbReference type="SAM" id="SignalP"/>
    </source>
</evidence>
<evidence type="ECO:0000313" key="2">
    <source>
        <dbReference type="EMBL" id="KAF7256160.1"/>
    </source>
</evidence>
<name>A0A8S9YSY0_9TREM</name>
<organism evidence="2 3">
    <name type="scientific">Paragonimus skrjabini miyazakii</name>
    <dbReference type="NCBI Taxonomy" id="59628"/>
    <lineage>
        <taxon>Eukaryota</taxon>
        <taxon>Metazoa</taxon>
        <taxon>Spiralia</taxon>
        <taxon>Lophotrochozoa</taxon>
        <taxon>Platyhelminthes</taxon>
        <taxon>Trematoda</taxon>
        <taxon>Digenea</taxon>
        <taxon>Plagiorchiida</taxon>
        <taxon>Troglotremata</taxon>
        <taxon>Troglotrematidae</taxon>
        <taxon>Paragonimus</taxon>
    </lineage>
</organism>
<gene>
    <name evidence="2" type="ORF">EG68_06634</name>
</gene>
<evidence type="ECO:0008006" key="4">
    <source>
        <dbReference type="Google" id="ProtNLM"/>
    </source>
</evidence>
<dbReference type="AlphaFoldDB" id="A0A8S9YSY0"/>
<accession>A0A8S9YSY0</accession>
<feature type="signal peptide" evidence="1">
    <location>
        <begin position="1"/>
        <end position="17"/>
    </location>
</feature>
<proteinExistence type="predicted"/>
<feature type="chain" id="PRO_5035802472" description="Secreted protein" evidence="1">
    <location>
        <begin position="18"/>
        <end position="120"/>
    </location>
</feature>